<evidence type="ECO:0000256" key="1">
    <source>
        <dbReference type="ARBA" id="ARBA00004229"/>
    </source>
</evidence>
<evidence type="ECO:0000256" key="11">
    <source>
        <dbReference type="RuleBase" id="RU363096"/>
    </source>
</evidence>
<dbReference type="Gramene" id="mRNA:HanXRQr2_Chr10g0457421">
    <property type="protein sequence ID" value="mRNA:HanXRQr2_Chr10g0457421"/>
    <property type="gene ID" value="HanXRQr2_Chr10g0457421"/>
</dbReference>
<reference evidence="15" key="2">
    <citation type="submission" date="2017-02" db="EMBL/GenBank/DDBJ databases">
        <title>Sunflower complete genome.</title>
        <authorList>
            <person name="Langlade N."/>
            <person name="Munos S."/>
        </authorList>
    </citation>
    <scope>NUCLEOTIDE SEQUENCE [LARGE SCALE GENOMIC DNA]</scope>
    <source>
        <tissue evidence="15">Leaves</tissue>
    </source>
</reference>
<dbReference type="PANTHER" id="PTHR31727:SF13">
    <property type="entry name" value="ACYL-[ACYL-CARRIER-PROTEIN] HYDROLASE"/>
    <property type="match status" value="1"/>
</dbReference>
<feature type="domain" description="Acyl-ACP thioesterase-like C-terminal" evidence="13">
    <location>
        <begin position="261"/>
        <end position="361"/>
    </location>
</feature>
<dbReference type="InterPro" id="IPR029069">
    <property type="entry name" value="HotDog_dom_sf"/>
</dbReference>
<protein>
    <recommendedName>
        <fullName evidence="11">Acyl-[acyl-carrier-protein] hydrolase</fullName>
        <ecNumber evidence="11">3.1.2.-</ecNumber>
    </recommendedName>
</protein>
<evidence type="ECO:0000256" key="2">
    <source>
        <dbReference type="ARBA" id="ARBA00006500"/>
    </source>
</evidence>
<evidence type="ECO:0000256" key="6">
    <source>
        <dbReference type="ARBA" id="ARBA00022801"/>
    </source>
</evidence>
<dbReference type="InParanoid" id="A0A251TN93"/>
<dbReference type="GO" id="GO:0016297">
    <property type="term" value="F:fatty acyl-[ACP] hydrolase activity"/>
    <property type="evidence" value="ECO:0000318"/>
    <property type="project" value="GO_Central"/>
</dbReference>
<dbReference type="Pfam" id="PF01643">
    <property type="entry name" value="Acyl-ACP_TE"/>
    <property type="match status" value="1"/>
</dbReference>
<comment type="similarity">
    <text evidence="2 11">Belongs to the acyl-ACP thioesterase family.</text>
</comment>
<dbReference type="SUPFAM" id="SSF54637">
    <property type="entry name" value="Thioesterase/thiol ester dehydrase-isomerase"/>
    <property type="match status" value="2"/>
</dbReference>
<proteinExistence type="inferred from homology"/>
<dbReference type="STRING" id="4232.A0A251TN93"/>
<dbReference type="PANTHER" id="PTHR31727">
    <property type="entry name" value="OLEOYL-ACYL CARRIER PROTEIN THIOESTERASE 1, CHLOROPLASTIC"/>
    <property type="match status" value="1"/>
</dbReference>
<dbReference type="OrthoDB" id="1724019at2759"/>
<comment type="subcellular location">
    <subcellularLocation>
        <location evidence="1 11">Plastid</location>
        <location evidence="1 11">Chloroplast</location>
    </subcellularLocation>
</comment>
<name>A0A251TN93_HELAN</name>
<keyword evidence="8" id="KW-0809">Transit peptide</keyword>
<keyword evidence="10 11" id="KW-0275">Fatty acid biosynthesis</keyword>
<comment type="function">
    <text evidence="11">Plays an essential role in chain termination during de novo fatty acid synthesis.</text>
</comment>
<evidence type="ECO:0000259" key="13">
    <source>
        <dbReference type="Pfam" id="PF20791"/>
    </source>
</evidence>
<dbReference type="AlphaFoldDB" id="A0A251TN93"/>
<keyword evidence="16" id="KW-1185">Reference proteome</keyword>
<reference evidence="14" key="3">
    <citation type="submission" date="2020-06" db="EMBL/GenBank/DDBJ databases">
        <title>Helianthus annuus Genome sequencing and assembly Release 2.</title>
        <authorList>
            <person name="Gouzy J."/>
            <person name="Langlade N."/>
            <person name="Munos S."/>
        </authorList>
    </citation>
    <scope>NUCLEOTIDE SEQUENCE</scope>
    <source>
        <tissue evidence="14">Leaves</tissue>
    </source>
</reference>
<accession>A0A251TN93</accession>
<sequence>MVAMAASTYFFLNSSSYHDMTRNNLRRTPGPKDAHGIIKKNDGSSRSLLAKDLTKVNATEVRANRASFLKPIMMLGQNKNYLDMIPDLGFGSMLSDGFVFRQNFQIRSYEVGSDQAVTTETLMNLLQETSINHLKAIGVWGDGLGLTREMCKKNLIWVMSKLQVAVDRYPIWDDVIQIDTWKGAYGKIGMCSNWKFCDAKTGEILLTASCIWLMMNEETRRLSKFPDEVRSELDEHFTNATLPVIARKWSPHDEMSIVDHVRNGIMPRWSDLDINHHVNNVKYIGWILESVPHSIVENYEIASLTLEYRQECKMESVVQSHTYVMVSNNGKKGDNDHVDCKHALQLETGGGEIMKGWTIWRPKQYENRLGLE</sequence>
<evidence type="ECO:0000256" key="9">
    <source>
        <dbReference type="ARBA" id="ARBA00023098"/>
    </source>
</evidence>
<dbReference type="InterPro" id="IPR049427">
    <property type="entry name" value="Acyl-ACP_TE_C"/>
</dbReference>
<evidence type="ECO:0000313" key="16">
    <source>
        <dbReference type="Proteomes" id="UP000215914"/>
    </source>
</evidence>
<dbReference type="FunFam" id="3.10.129.10:FF:000014">
    <property type="entry name" value="Acyl-[acyl-carrier-protein] hydrolase"/>
    <property type="match status" value="1"/>
</dbReference>
<dbReference type="Proteomes" id="UP000215914">
    <property type="component" value="Chromosome 10"/>
</dbReference>
<evidence type="ECO:0000259" key="12">
    <source>
        <dbReference type="Pfam" id="PF01643"/>
    </source>
</evidence>
<dbReference type="EC" id="3.1.2.-" evidence="11"/>
<reference evidence="14 16" key="1">
    <citation type="journal article" date="2017" name="Nature">
        <title>The sunflower genome provides insights into oil metabolism, flowering and Asterid evolution.</title>
        <authorList>
            <person name="Badouin H."/>
            <person name="Gouzy J."/>
            <person name="Grassa C.J."/>
            <person name="Murat F."/>
            <person name="Staton S.E."/>
            <person name="Cottret L."/>
            <person name="Lelandais-Briere C."/>
            <person name="Owens G.L."/>
            <person name="Carrere S."/>
            <person name="Mayjonade B."/>
            <person name="Legrand L."/>
            <person name="Gill N."/>
            <person name="Kane N.C."/>
            <person name="Bowers J.E."/>
            <person name="Hubner S."/>
            <person name="Bellec A."/>
            <person name="Berard A."/>
            <person name="Berges H."/>
            <person name="Blanchet N."/>
            <person name="Boniface M.C."/>
            <person name="Brunel D."/>
            <person name="Catrice O."/>
            <person name="Chaidir N."/>
            <person name="Claudel C."/>
            <person name="Donnadieu C."/>
            <person name="Faraut T."/>
            <person name="Fievet G."/>
            <person name="Helmstetter N."/>
            <person name="King M."/>
            <person name="Knapp S.J."/>
            <person name="Lai Z."/>
            <person name="Le Paslier M.C."/>
            <person name="Lippi Y."/>
            <person name="Lorenzon L."/>
            <person name="Mandel J.R."/>
            <person name="Marage G."/>
            <person name="Marchand G."/>
            <person name="Marquand E."/>
            <person name="Bret-Mestries E."/>
            <person name="Morien E."/>
            <person name="Nambeesan S."/>
            <person name="Nguyen T."/>
            <person name="Pegot-Espagnet P."/>
            <person name="Pouilly N."/>
            <person name="Raftis F."/>
            <person name="Sallet E."/>
            <person name="Schiex T."/>
            <person name="Thomas J."/>
            <person name="Vandecasteele C."/>
            <person name="Vares D."/>
            <person name="Vear F."/>
            <person name="Vautrin S."/>
            <person name="Crespi M."/>
            <person name="Mangin B."/>
            <person name="Burke J.M."/>
            <person name="Salse J."/>
            <person name="Munos S."/>
            <person name="Vincourt P."/>
            <person name="Rieseberg L.H."/>
            <person name="Langlade N.B."/>
        </authorList>
    </citation>
    <scope>NUCLEOTIDE SEQUENCE [LARGE SCALE GENOMIC DNA]</scope>
    <source>
        <strain evidence="16">cv. SF193</strain>
        <tissue evidence="14">Leaves</tissue>
    </source>
</reference>
<keyword evidence="4 11" id="KW-0150">Chloroplast</keyword>
<keyword evidence="6 11" id="KW-0378">Hydrolase</keyword>
<evidence type="ECO:0000256" key="7">
    <source>
        <dbReference type="ARBA" id="ARBA00022832"/>
    </source>
</evidence>
<dbReference type="CDD" id="cd00586">
    <property type="entry name" value="4HBT"/>
    <property type="match status" value="1"/>
</dbReference>
<dbReference type="Pfam" id="PF20791">
    <property type="entry name" value="Acyl-ACP_TE_C"/>
    <property type="match status" value="1"/>
</dbReference>
<dbReference type="Gene3D" id="3.10.129.10">
    <property type="entry name" value="Hotdog Thioesterase"/>
    <property type="match status" value="1"/>
</dbReference>
<evidence type="ECO:0000256" key="10">
    <source>
        <dbReference type="ARBA" id="ARBA00023160"/>
    </source>
</evidence>
<gene>
    <name evidence="15" type="ORF">HannXRQ_Chr10g0311351</name>
    <name evidence="14" type="ORF">HanXRQr2_Chr10g0457421</name>
</gene>
<organism evidence="15 16">
    <name type="scientific">Helianthus annuus</name>
    <name type="common">Common sunflower</name>
    <dbReference type="NCBI Taxonomy" id="4232"/>
    <lineage>
        <taxon>Eukaryota</taxon>
        <taxon>Viridiplantae</taxon>
        <taxon>Streptophyta</taxon>
        <taxon>Embryophyta</taxon>
        <taxon>Tracheophyta</taxon>
        <taxon>Spermatophyta</taxon>
        <taxon>Magnoliopsida</taxon>
        <taxon>eudicotyledons</taxon>
        <taxon>Gunneridae</taxon>
        <taxon>Pentapetalae</taxon>
        <taxon>asterids</taxon>
        <taxon>campanulids</taxon>
        <taxon>Asterales</taxon>
        <taxon>Asteraceae</taxon>
        <taxon>Asteroideae</taxon>
        <taxon>Heliantheae alliance</taxon>
        <taxon>Heliantheae</taxon>
        <taxon>Helianthus</taxon>
    </lineage>
</organism>
<dbReference type="EMBL" id="CM007899">
    <property type="protein sequence ID" value="OTG12595.1"/>
    <property type="molecule type" value="Genomic_DNA"/>
</dbReference>
<dbReference type="EMBL" id="MNCJ02000325">
    <property type="protein sequence ID" value="KAF5787847.1"/>
    <property type="molecule type" value="Genomic_DNA"/>
</dbReference>
<evidence type="ECO:0000256" key="5">
    <source>
        <dbReference type="ARBA" id="ARBA00022640"/>
    </source>
</evidence>
<keyword evidence="7 11" id="KW-0276">Fatty acid metabolism</keyword>
<dbReference type="InterPro" id="IPR045023">
    <property type="entry name" value="FATA/B"/>
</dbReference>
<dbReference type="GO" id="GO:0009507">
    <property type="term" value="C:chloroplast"/>
    <property type="evidence" value="ECO:0007669"/>
    <property type="project" value="UniProtKB-SubCell"/>
</dbReference>
<evidence type="ECO:0000256" key="8">
    <source>
        <dbReference type="ARBA" id="ARBA00022946"/>
    </source>
</evidence>
<dbReference type="OMA" id="RRECRMD"/>
<dbReference type="GO" id="GO:0000036">
    <property type="term" value="F:acyl carrier activity"/>
    <property type="evidence" value="ECO:0000318"/>
    <property type="project" value="GO_Central"/>
</dbReference>
<dbReference type="InterPro" id="IPR002864">
    <property type="entry name" value="Acyl-ACP_thioesterase_NHD"/>
</dbReference>
<keyword evidence="3 11" id="KW-0444">Lipid biosynthesis</keyword>
<feature type="domain" description="Acyl-ACP thioesterase N-terminal hotdog" evidence="12">
    <location>
        <begin position="98"/>
        <end position="232"/>
    </location>
</feature>
<evidence type="ECO:0000313" key="15">
    <source>
        <dbReference type="EMBL" id="OTG12595.1"/>
    </source>
</evidence>
<evidence type="ECO:0000256" key="4">
    <source>
        <dbReference type="ARBA" id="ARBA00022528"/>
    </source>
</evidence>
<keyword evidence="5 11" id="KW-0934">Plastid</keyword>
<evidence type="ECO:0000256" key="3">
    <source>
        <dbReference type="ARBA" id="ARBA00022516"/>
    </source>
</evidence>
<evidence type="ECO:0000313" key="14">
    <source>
        <dbReference type="EMBL" id="KAF5787847.1"/>
    </source>
</evidence>
<keyword evidence="9 11" id="KW-0443">Lipid metabolism</keyword>